<evidence type="ECO:0000256" key="1">
    <source>
        <dbReference type="ARBA" id="ARBA00022679"/>
    </source>
</evidence>
<dbReference type="GO" id="GO:0003964">
    <property type="term" value="F:RNA-directed DNA polymerase activity"/>
    <property type="evidence" value="ECO:0007669"/>
    <property type="project" value="UniProtKB-KW"/>
</dbReference>
<keyword evidence="2" id="KW-0548">Nucleotidyltransferase</keyword>
<evidence type="ECO:0000256" key="6">
    <source>
        <dbReference type="ARBA" id="ARBA00022918"/>
    </source>
</evidence>
<evidence type="ECO:0000313" key="9">
    <source>
        <dbReference type="Proteomes" id="UP001370490"/>
    </source>
</evidence>
<evidence type="ECO:0000256" key="3">
    <source>
        <dbReference type="ARBA" id="ARBA00022722"/>
    </source>
</evidence>
<organism evidence="8 9">
    <name type="scientific">Dillenia turbinata</name>
    <dbReference type="NCBI Taxonomy" id="194707"/>
    <lineage>
        <taxon>Eukaryota</taxon>
        <taxon>Viridiplantae</taxon>
        <taxon>Streptophyta</taxon>
        <taxon>Embryophyta</taxon>
        <taxon>Tracheophyta</taxon>
        <taxon>Spermatophyta</taxon>
        <taxon>Magnoliopsida</taxon>
        <taxon>eudicotyledons</taxon>
        <taxon>Gunneridae</taxon>
        <taxon>Pentapetalae</taxon>
        <taxon>Dilleniales</taxon>
        <taxon>Dilleniaceae</taxon>
        <taxon>Dillenia</taxon>
    </lineage>
</organism>
<dbReference type="Proteomes" id="UP001370490">
    <property type="component" value="Unassembled WGS sequence"/>
</dbReference>
<proteinExistence type="predicted"/>
<keyword evidence="9" id="KW-1185">Reference proteome</keyword>
<dbReference type="InterPro" id="IPR041373">
    <property type="entry name" value="RT_RNaseH"/>
</dbReference>
<protein>
    <submittedName>
        <fullName evidence="8">Reverse transcriptase, RNase H-like domain</fullName>
    </submittedName>
</protein>
<dbReference type="InterPro" id="IPR043502">
    <property type="entry name" value="DNA/RNA_pol_sf"/>
</dbReference>
<dbReference type="GO" id="GO:0004519">
    <property type="term" value="F:endonuclease activity"/>
    <property type="evidence" value="ECO:0007669"/>
    <property type="project" value="UniProtKB-KW"/>
</dbReference>
<reference evidence="8 9" key="1">
    <citation type="submission" date="2023-12" db="EMBL/GenBank/DDBJ databases">
        <title>A high-quality genome assembly for Dillenia turbinata (Dilleniales).</title>
        <authorList>
            <person name="Chanderbali A."/>
        </authorList>
    </citation>
    <scope>NUCLEOTIDE SEQUENCE [LARGE SCALE GENOMIC DNA]</scope>
    <source>
        <strain evidence="8">LSX21</strain>
        <tissue evidence="8">Leaf</tissue>
    </source>
</reference>
<dbReference type="GO" id="GO:0016787">
    <property type="term" value="F:hydrolase activity"/>
    <property type="evidence" value="ECO:0007669"/>
    <property type="project" value="UniProtKB-KW"/>
</dbReference>
<dbReference type="SUPFAM" id="SSF56672">
    <property type="entry name" value="DNA/RNA polymerases"/>
    <property type="match status" value="1"/>
</dbReference>
<comment type="caution">
    <text evidence="8">The sequence shown here is derived from an EMBL/GenBank/DDBJ whole genome shotgun (WGS) entry which is preliminary data.</text>
</comment>
<accession>A0AAN8W6W3</accession>
<dbReference type="Pfam" id="PF17917">
    <property type="entry name" value="RT_RNaseH"/>
    <property type="match status" value="1"/>
</dbReference>
<evidence type="ECO:0000256" key="5">
    <source>
        <dbReference type="ARBA" id="ARBA00022801"/>
    </source>
</evidence>
<dbReference type="PANTHER" id="PTHR35046">
    <property type="entry name" value="ZINC KNUCKLE (CCHC-TYPE) FAMILY PROTEIN"/>
    <property type="match status" value="1"/>
</dbReference>
<evidence type="ECO:0000313" key="8">
    <source>
        <dbReference type="EMBL" id="KAK6940302.1"/>
    </source>
</evidence>
<keyword evidence="4" id="KW-0255">Endonuclease</keyword>
<gene>
    <name evidence="8" type="ORF">RJ641_029833</name>
</gene>
<feature type="domain" description="Reverse transcriptase RNase H-like" evidence="7">
    <location>
        <begin position="175"/>
        <end position="257"/>
    </location>
</feature>
<evidence type="ECO:0000259" key="7">
    <source>
        <dbReference type="Pfam" id="PF17917"/>
    </source>
</evidence>
<keyword evidence="1" id="KW-0808">Transferase</keyword>
<name>A0AAN8W6W3_9MAGN</name>
<dbReference type="EMBL" id="JBAMMX010000005">
    <property type="protein sequence ID" value="KAK6940302.1"/>
    <property type="molecule type" value="Genomic_DNA"/>
</dbReference>
<keyword evidence="6 8" id="KW-0695">RNA-directed DNA polymerase</keyword>
<dbReference type="AlphaFoldDB" id="A0AAN8W6W3"/>
<keyword evidence="3" id="KW-0540">Nuclease</keyword>
<sequence>MQDCCQWVRDKIQTRGSKPLESAWTVPRYDPSESVSTGSFPGHSRNHQTLSFLELLELPYLLDNVVEQSNIADSPASFISGDRDPFVTGRIHRLTLLTDETSRKKDQTNGGRNSGSLPVAFDLSNQKHNHVILRENEPAVMISSSWPPEVKKLLAEFSDVAPEELPDQLPPMRDVAADALNVGIGGVLSHEGHPVAFFSEKLNEARQRYFTYDKLLYAVGQVLLYWHYLVPAEFILFSDHEALKYINFQKKFNTRHAK</sequence>
<evidence type="ECO:0000256" key="4">
    <source>
        <dbReference type="ARBA" id="ARBA00022759"/>
    </source>
</evidence>
<evidence type="ECO:0000256" key="2">
    <source>
        <dbReference type="ARBA" id="ARBA00022695"/>
    </source>
</evidence>
<dbReference type="PANTHER" id="PTHR35046:SF9">
    <property type="entry name" value="RNA-DIRECTED DNA POLYMERASE"/>
    <property type="match status" value="1"/>
</dbReference>
<keyword evidence="5" id="KW-0378">Hydrolase</keyword>